<dbReference type="InterPro" id="IPR000261">
    <property type="entry name" value="EH_dom"/>
</dbReference>
<feature type="non-terminal residue" evidence="4">
    <location>
        <position position="175"/>
    </location>
</feature>
<dbReference type="GO" id="GO:0005509">
    <property type="term" value="F:calcium ion binding"/>
    <property type="evidence" value="ECO:0007669"/>
    <property type="project" value="InterPro"/>
</dbReference>
<dbReference type="Proteomes" id="UP000678393">
    <property type="component" value="Unassembled WGS sequence"/>
</dbReference>
<accession>A0A8S4A5B9</accession>
<dbReference type="PANTHER" id="PTHR11216">
    <property type="entry name" value="EH DOMAIN"/>
    <property type="match status" value="1"/>
</dbReference>
<organism evidence="4 5">
    <name type="scientific">Candidula unifasciata</name>
    <dbReference type="NCBI Taxonomy" id="100452"/>
    <lineage>
        <taxon>Eukaryota</taxon>
        <taxon>Metazoa</taxon>
        <taxon>Spiralia</taxon>
        <taxon>Lophotrochozoa</taxon>
        <taxon>Mollusca</taxon>
        <taxon>Gastropoda</taxon>
        <taxon>Heterobranchia</taxon>
        <taxon>Euthyneura</taxon>
        <taxon>Panpulmonata</taxon>
        <taxon>Eupulmonata</taxon>
        <taxon>Stylommatophora</taxon>
        <taxon>Helicina</taxon>
        <taxon>Helicoidea</taxon>
        <taxon>Geomitridae</taxon>
        <taxon>Candidula</taxon>
    </lineage>
</organism>
<sequence length="175" mass="18467">PWRISGEERSKHDIQFFQLKPVNGFVTGTQARDFFLQSGLPTQVLGQIWTLADINGDGKMDKKEFSIAMHLIKKKLQGYELPKVLPPSLKADPAPVVGSFAQAAVGNIPMAQPAVGNIPMSQPMGFSMGGMQSSVGIGMPLIQPQASLGTATMTTGSLGLGPLMSNGITGSFSHG</sequence>
<dbReference type="Gene3D" id="1.10.238.10">
    <property type="entry name" value="EF-hand"/>
    <property type="match status" value="1"/>
</dbReference>
<dbReference type="SMART" id="SM00027">
    <property type="entry name" value="EH"/>
    <property type="match status" value="1"/>
</dbReference>
<dbReference type="CDD" id="cd00052">
    <property type="entry name" value="EH"/>
    <property type="match status" value="1"/>
</dbReference>
<reference evidence="4" key="1">
    <citation type="submission" date="2021-04" db="EMBL/GenBank/DDBJ databases">
        <authorList>
            <consortium name="Molecular Ecology Group"/>
        </authorList>
    </citation>
    <scope>NUCLEOTIDE SEQUENCE</scope>
</reference>
<dbReference type="SMART" id="SM00054">
    <property type="entry name" value="EFh"/>
    <property type="match status" value="1"/>
</dbReference>
<dbReference type="AlphaFoldDB" id="A0A8S4A5B9"/>
<dbReference type="GO" id="GO:0097708">
    <property type="term" value="C:intracellular vesicle"/>
    <property type="evidence" value="ECO:0007669"/>
    <property type="project" value="TreeGrafter"/>
</dbReference>
<dbReference type="GO" id="GO:0150007">
    <property type="term" value="P:clathrin-dependent synaptic vesicle endocytosis"/>
    <property type="evidence" value="ECO:0007669"/>
    <property type="project" value="TreeGrafter"/>
</dbReference>
<dbReference type="PROSITE" id="PS50031">
    <property type="entry name" value="EH"/>
    <property type="match status" value="1"/>
</dbReference>
<dbReference type="PROSITE" id="PS00018">
    <property type="entry name" value="EF_HAND_1"/>
    <property type="match status" value="1"/>
</dbReference>
<dbReference type="PANTHER" id="PTHR11216:SF170">
    <property type="entry name" value="DYNAMIN ASSOCIATED PROTEIN 160, ISOFORM D"/>
    <property type="match status" value="1"/>
</dbReference>
<dbReference type="Pfam" id="PF12763">
    <property type="entry name" value="EH"/>
    <property type="match status" value="1"/>
</dbReference>
<comment type="caution">
    <text evidence="4">The sequence shown here is derived from an EMBL/GenBank/DDBJ whole genome shotgun (WGS) entry which is preliminary data.</text>
</comment>
<dbReference type="FunFam" id="1.10.238.10:FF:000055">
    <property type="entry name" value="Intersectin-1 isoform 1"/>
    <property type="match status" value="1"/>
</dbReference>
<dbReference type="InterPro" id="IPR002048">
    <property type="entry name" value="EF_hand_dom"/>
</dbReference>
<evidence type="ECO:0000313" key="5">
    <source>
        <dbReference type="Proteomes" id="UP000678393"/>
    </source>
</evidence>
<evidence type="ECO:0000259" key="3">
    <source>
        <dbReference type="PROSITE" id="PS50222"/>
    </source>
</evidence>
<dbReference type="EMBL" id="CAJHNH020008334">
    <property type="protein sequence ID" value="CAG5135472.1"/>
    <property type="molecule type" value="Genomic_DNA"/>
</dbReference>
<evidence type="ECO:0000256" key="1">
    <source>
        <dbReference type="ARBA" id="ARBA00022837"/>
    </source>
</evidence>
<keyword evidence="1" id="KW-0106">Calcium</keyword>
<dbReference type="OrthoDB" id="2015333at2759"/>
<dbReference type="InterPro" id="IPR018247">
    <property type="entry name" value="EF_Hand_1_Ca_BS"/>
</dbReference>
<dbReference type="SUPFAM" id="SSF47473">
    <property type="entry name" value="EF-hand"/>
    <property type="match status" value="1"/>
</dbReference>
<dbReference type="PROSITE" id="PS50222">
    <property type="entry name" value="EF_HAND_2"/>
    <property type="match status" value="1"/>
</dbReference>
<evidence type="ECO:0000259" key="2">
    <source>
        <dbReference type="PROSITE" id="PS50031"/>
    </source>
</evidence>
<evidence type="ECO:0000313" key="4">
    <source>
        <dbReference type="EMBL" id="CAG5135472.1"/>
    </source>
</evidence>
<proteinExistence type="predicted"/>
<keyword evidence="5" id="KW-1185">Reference proteome</keyword>
<dbReference type="GO" id="GO:0060090">
    <property type="term" value="F:molecular adaptor activity"/>
    <property type="evidence" value="ECO:0007669"/>
    <property type="project" value="TreeGrafter"/>
</dbReference>
<feature type="non-terminal residue" evidence="4">
    <location>
        <position position="1"/>
    </location>
</feature>
<gene>
    <name evidence="4" type="ORF">CUNI_LOCUS21030</name>
</gene>
<name>A0A8S4A5B9_9EUPU</name>
<dbReference type="InterPro" id="IPR011992">
    <property type="entry name" value="EF-hand-dom_pair"/>
</dbReference>
<dbReference type="GO" id="GO:0005737">
    <property type="term" value="C:cytoplasm"/>
    <property type="evidence" value="ECO:0007669"/>
    <property type="project" value="TreeGrafter"/>
</dbReference>
<dbReference type="GO" id="GO:0042734">
    <property type="term" value="C:presynaptic membrane"/>
    <property type="evidence" value="ECO:0007669"/>
    <property type="project" value="TreeGrafter"/>
</dbReference>
<feature type="domain" description="EF-hand" evidence="3">
    <location>
        <begin position="40"/>
        <end position="75"/>
    </location>
</feature>
<feature type="domain" description="EH" evidence="2">
    <location>
        <begin position="8"/>
        <end position="89"/>
    </location>
</feature>
<protein>
    <submittedName>
        <fullName evidence="4">Uncharacterized protein</fullName>
    </submittedName>
</protein>